<dbReference type="Proteomes" id="UP000187209">
    <property type="component" value="Unassembled WGS sequence"/>
</dbReference>
<dbReference type="AlphaFoldDB" id="A0A1R2C652"/>
<evidence type="ECO:0000313" key="2">
    <source>
        <dbReference type="Proteomes" id="UP000187209"/>
    </source>
</evidence>
<comment type="caution">
    <text evidence="1">The sequence shown here is derived from an EMBL/GenBank/DDBJ whole genome shotgun (WGS) entry which is preliminary data.</text>
</comment>
<keyword evidence="2" id="KW-1185">Reference proteome</keyword>
<accession>A0A1R2C652</accession>
<sequence length="97" mass="11266">MEEKKADLSNIKEDLEIINKTQMKSILRNTELDSYEGKVDIKRSKTASCSDCIKKVNFPDRVKKPLHIIIEVEPFIYEDQPEDKKKVKTKGCACFIF</sequence>
<proteinExistence type="predicted"/>
<dbReference type="EMBL" id="MPUH01000268">
    <property type="protein sequence ID" value="OMJ84451.1"/>
    <property type="molecule type" value="Genomic_DNA"/>
</dbReference>
<evidence type="ECO:0000313" key="1">
    <source>
        <dbReference type="EMBL" id="OMJ84451.1"/>
    </source>
</evidence>
<reference evidence="1 2" key="1">
    <citation type="submission" date="2016-11" db="EMBL/GenBank/DDBJ databases">
        <title>The macronuclear genome of Stentor coeruleus: a giant cell with tiny introns.</title>
        <authorList>
            <person name="Slabodnick M."/>
            <person name="Ruby J.G."/>
            <person name="Reiff S.B."/>
            <person name="Swart E.C."/>
            <person name="Gosai S."/>
            <person name="Prabakaran S."/>
            <person name="Witkowska E."/>
            <person name="Larue G.E."/>
            <person name="Fisher S."/>
            <person name="Freeman R.M."/>
            <person name="Gunawardena J."/>
            <person name="Chu W."/>
            <person name="Stover N.A."/>
            <person name="Gregory B.D."/>
            <person name="Nowacki M."/>
            <person name="Derisi J."/>
            <person name="Roy S.W."/>
            <person name="Marshall W.F."/>
            <person name="Sood P."/>
        </authorList>
    </citation>
    <scope>NUCLEOTIDE SEQUENCE [LARGE SCALE GENOMIC DNA]</scope>
    <source>
        <strain evidence="1">WM001</strain>
    </source>
</reference>
<organism evidence="1 2">
    <name type="scientific">Stentor coeruleus</name>
    <dbReference type="NCBI Taxonomy" id="5963"/>
    <lineage>
        <taxon>Eukaryota</taxon>
        <taxon>Sar</taxon>
        <taxon>Alveolata</taxon>
        <taxon>Ciliophora</taxon>
        <taxon>Postciliodesmatophora</taxon>
        <taxon>Heterotrichea</taxon>
        <taxon>Heterotrichida</taxon>
        <taxon>Stentoridae</taxon>
        <taxon>Stentor</taxon>
    </lineage>
</organism>
<gene>
    <name evidence="1" type="ORF">SteCoe_14403</name>
</gene>
<dbReference type="OrthoDB" id="323233at2759"/>
<protein>
    <submittedName>
        <fullName evidence="1">Uncharacterized protein</fullName>
    </submittedName>
</protein>
<name>A0A1R2C652_9CILI</name>